<feature type="compositionally biased region" description="Polar residues" evidence="1">
    <location>
        <begin position="403"/>
        <end position="435"/>
    </location>
</feature>
<organism evidence="3 4">
    <name type="scientific">Scytonema hofmannii PCC 7110</name>
    <dbReference type="NCBI Taxonomy" id="128403"/>
    <lineage>
        <taxon>Bacteria</taxon>
        <taxon>Bacillati</taxon>
        <taxon>Cyanobacteriota</taxon>
        <taxon>Cyanophyceae</taxon>
        <taxon>Nostocales</taxon>
        <taxon>Scytonemataceae</taxon>
        <taxon>Scytonema</taxon>
    </lineage>
</organism>
<dbReference type="Proteomes" id="UP000076925">
    <property type="component" value="Unassembled WGS sequence"/>
</dbReference>
<proteinExistence type="predicted"/>
<comment type="caution">
    <text evidence="3">The sequence shown here is derived from an EMBL/GenBank/DDBJ whole genome shotgun (WGS) entry which is preliminary data.</text>
</comment>
<keyword evidence="4" id="KW-1185">Reference proteome</keyword>
<accession>A0A139WQB9</accession>
<evidence type="ECO:0000313" key="3">
    <source>
        <dbReference type="EMBL" id="KYC34630.1"/>
    </source>
</evidence>
<reference evidence="3 4" key="1">
    <citation type="journal article" date="2013" name="Genome Biol. Evol.">
        <title>Genomes of Stigonematalean cyanobacteria (subsection V) and the evolution of oxygenic photosynthesis from prokaryotes to plastids.</title>
        <authorList>
            <person name="Dagan T."/>
            <person name="Roettger M."/>
            <person name="Stucken K."/>
            <person name="Landan G."/>
            <person name="Koch R."/>
            <person name="Major P."/>
            <person name="Gould S.B."/>
            <person name="Goremykin V.V."/>
            <person name="Rippka R."/>
            <person name="Tandeau de Marsac N."/>
            <person name="Gugger M."/>
            <person name="Lockhart P.J."/>
            <person name="Allen J.F."/>
            <person name="Brune I."/>
            <person name="Maus I."/>
            <person name="Puhler A."/>
            <person name="Martin W.F."/>
        </authorList>
    </citation>
    <scope>NUCLEOTIDE SEQUENCE [LARGE SCALE GENOMIC DNA]</scope>
    <source>
        <strain evidence="3 4">PCC 7110</strain>
    </source>
</reference>
<feature type="compositionally biased region" description="Basic and acidic residues" evidence="1">
    <location>
        <begin position="384"/>
        <end position="402"/>
    </location>
</feature>
<feature type="region of interest" description="Disordered" evidence="1">
    <location>
        <begin position="323"/>
        <end position="354"/>
    </location>
</feature>
<evidence type="ECO:0000259" key="2">
    <source>
        <dbReference type="Pfam" id="PF03432"/>
    </source>
</evidence>
<evidence type="ECO:0000256" key="1">
    <source>
        <dbReference type="SAM" id="MobiDB-lite"/>
    </source>
</evidence>
<feature type="region of interest" description="Disordered" evidence="1">
    <location>
        <begin position="272"/>
        <end position="300"/>
    </location>
</feature>
<dbReference type="Pfam" id="PF03432">
    <property type="entry name" value="Relaxase"/>
    <property type="match status" value="1"/>
</dbReference>
<dbReference type="EMBL" id="ANNX02000078">
    <property type="protein sequence ID" value="KYC34630.1"/>
    <property type="molecule type" value="Genomic_DNA"/>
</dbReference>
<name>A0A139WQB9_9CYAN</name>
<feature type="domain" description="MobA/VirD2-like nuclease" evidence="2">
    <location>
        <begin position="3"/>
        <end position="124"/>
    </location>
</feature>
<evidence type="ECO:0000313" key="4">
    <source>
        <dbReference type="Proteomes" id="UP000076925"/>
    </source>
</evidence>
<dbReference type="STRING" id="128403.WA1_50980"/>
<gene>
    <name evidence="3" type="ORF">WA1_50980</name>
</gene>
<dbReference type="AlphaFoldDB" id="A0A139WQB9"/>
<feature type="region of interest" description="Disordered" evidence="1">
    <location>
        <begin position="384"/>
        <end position="443"/>
    </location>
</feature>
<dbReference type="InterPro" id="IPR005094">
    <property type="entry name" value="Endonuclease_MobA/VirD2"/>
</dbReference>
<feature type="compositionally biased region" description="Polar residues" evidence="1">
    <location>
        <begin position="335"/>
        <end position="354"/>
    </location>
</feature>
<protein>
    <recommendedName>
        <fullName evidence="2">MobA/VirD2-like nuclease domain-containing protein</fullName>
    </recommendedName>
</protein>
<sequence length="559" mass="62704">MMGTSPHQFNEQFLSTKYTNKAVKRQCAHLIISIAHRPDYHEHLSDSQYSYVAKEYLKDMGYLPKDESLHATSQYVAVRHSDRNHEHLHIIASRIRLDGKLVNDSYDYFNSQVSTRRIAAQLGLEVTPTTNEAVALRLEQEYKITTPTSPNRSKSIKAVNSKHKTPTSKEMIREAIGEAIKDSPTVSTFIQRLEENNIAVLPKMSGDELLGFTYIHNQVKIAGYQVYKPYSWNKLQSEYGVTYARERDKQAIQQAKIKAINCINNTASSYAEHSYSNKPTNGSTSDSNGDADSNINLVDSTNIPSNFLEKGLTTPTLEKELATAKTPVKKKVQPEQLNEKQPSTELSSSLSQNTHLAVDTEVKEELPQPLEELEKPIQVEIAEVEEKVSHSKGKSRAEKKLSTDNGTISPTEEQPSLINDSLTPNNASRLVSSDTPEGVRAPRNRDAEVPSVANPLTPVAPLQSNIKDLATVITNYMLVTNSYRINGRELSASLDGNVLTVCRHGDDIPVMQTRYHNGKWHEEIPTQLTTNEIEQIESLRVFTQQALINRSRINWGIEK</sequence>